<organism evidence="2 3">
    <name type="scientific">Brevirhabdus pacifica</name>
    <dbReference type="NCBI Taxonomy" id="1267768"/>
    <lineage>
        <taxon>Bacteria</taxon>
        <taxon>Pseudomonadati</taxon>
        <taxon>Pseudomonadota</taxon>
        <taxon>Alphaproteobacteria</taxon>
        <taxon>Rhodobacterales</taxon>
        <taxon>Paracoccaceae</taxon>
        <taxon>Brevirhabdus</taxon>
    </lineage>
</organism>
<evidence type="ECO:0008006" key="4">
    <source>
        <dbReference type="Google" id="ProtNLM"/>
    </source>
</evidence>
<reference evidence="2 3" key="1">
    <citation type="submission" date="2017-01" db="EMBL/GenBank/DDBJ databases">
        <title>Genomic analysis of Xuhuaishuia manganoxidans DY6-4.</title>
        <authorList>
            <person name="Wang X."/>
        </authorList>
    </citation>
    <scope>NUCLEOTIDE SEQUENCE [LARGE SCALE GENOMIC DNA]</scope>
    <source>
        <strain evidence="2 3">DY6-4</strain>
    </source>
</reference>
<sequence>MSRLAGVLALTALAACGGTADLAEKPEPLGNFRLGHNIVVAKNATKLPLSRPASAEELKSTLTGAIQDRMGRYEGEKLYHLGVNIDGFLLAVPGVPVVASPKSALIISVNVWDDAKGAKTTERSHQITVLEQISGETIVGSGLTQSREVQLKNLTENAARAIEKYLRANPQWFEGPAPVAAGAAAAATAGTAPGTASASTAAKSAVSAN</sequence>
<dbReference type="EMBL" id="CP019124">
    <property type="protein sequence ID" value="APX91105.1"/>
    <property type="molecule type" value="Genomic_DNA"/>
</dbReference>
<gene>
    <name evidence="2" type="ORF">BV394_10635</name>
</gene>
<feature type="region of interest" description="Disordered" evidence="1">
    <location>
        <begin position="188"/>
        <end position="209"/>
    </location>
</feature>
<evidence type="ECO:0000313" key="3">
    <source>
        <dbReference type="Proteomes" id="UP000187266"/>
    </source>
</evidence>
<dbReference type="STRING" id="1267768.BV394_10635"/>
<dbReference type="Proteomes" id="UP000187266">
    <property type="component" value="Chromosome"/>
</dbReference>
<dbReference type="AlphaFoldDB" id="A0A1U7DMG6"/>
<evidence type="ECO:0000313" key="2">
    <source>
        <dbReference type="EMBL" id="APX91105.1"/>
    </source>
</evidence>
<dbReference type="PROSITE" id="PS51257">
    <property type="entry name" value="PROKAR_LIPOPROTEIN"/>
    <property type="match status" value="1"/>
</dbReference>
<evidence type="ECO:0000256" key="1">
    <source>
        <dbReference type="SAM" id="MobiDB-lite"/>
    </source>
</evidence>
<name>A0A1U7DMG6_9RHOB</name>
<accession>A0A1U7DMG6</accession>
<protein>
    <recommendedName>
        <fullName evidence="4">DUF4410 domain-containing protein</fullName>
    </recommendedName>
</protein>
<keyword evidence="3" id="KW-1185">Reference proteome</keyword>
<proteinExistence type="predicted"/>